<keyword evidence="16" id="KW-1185">Reference proteome</keyword>
<dbReference type="InterPro" id="IPR020630">
    <property type="entry name" value="THF_DH/CycHdrlase_cat_dom"/>
</dbReference>
<dbReference type="InterPro" id="IPR046346">
    <property type="entry name" value="Aminoacid_DH-like_N_sf"/>
</dbReference>
<gene>
    <name evidence="12" type="primary">folD</name>
    <name evidence="15" type="ORF">CLV51_1011505</name>
</gene>
<dbReference type="AlphaFoldDB" id="A0A2P8HVA5"/>
<dbReference type="GO" id="GO:0009086">
    <property type="term" value="P:methionine biosynthetic process"/>
    <property type="evidence" value="ECO:0007669"/>
    <property type="project" value="UniProtKB-KW"/>
</dbReference>
<keyword evidence="6 12" id="KW-0378">Hydrolase</keyword>
<dbReference type="Proteomes" id="UP000240971">
    <property type="component" value="Unassembled WGS sequence"/>
</dbReference>
<keyword evidence="11 12" id="KW-0511">Multifunctional enzyme</keyword>
<sequence length="317" mass="34044">MIFAPLLLVSLREISPFSLPLHMQILDGKLVSEAIKAQLAIQVAELKAAGKKVPHLAAILVGNNPASETYVASKVKSCAECGYNSTLLRFDAQISEKHLLDQITLLNENPDVDGILVQLPLPKHINEELVINTIDPSKDVDGFHPMNVGKMVSGLPAFIPATPYGIMLMLEHYNIPTKGKHAVVIGRSHIVGTPMSILLSRNTNPGNCTVTLTHSQTHNLPEICRQADIIIAAIGKPDFVTADMVKEGAVIVDVGINRVEDATKKSGFRLKGDVKFDEVAPKCSYISPVPGGVGPMTIAALLKNTYHASIGLKGSMN</sequence>
<comment type="catalytic activity">
    <reaction evidence="12">
        <text>(6R)-5,10-methenyltetrahydrofolate + H2O = (6R)-10-formyltetrahydrofolate + H(+)</text>
        <dbReference type="Rhea" id="RHEA:23700"/>
        <dbReference type="ChEBI" id="CHEBI:15377"/>
        <dbReference type="ChEBI" id="CHEBI:15378"/>
        <dbReference type="ChEBI" id="CHEBI:57455"/>
        <dbReference type="ChEBI" id="CHEBI:195366"/>
        <dbReference type="EC" id="3.5.4.9"/>
    </reaction>
</comment>
<keyword evidence="9 12" id="KW-0368">Histidine biosynthesis</keyword>
<evidence type="ECO:0000313" key="15">
    <source>
        <dbReference type="EMBL" id="PSL50161.1"/>
    </source>
</evidence>
<dbReference type="HAMAP" id="MF_01576">
    <property type="entry name" value="THF_DHG_CYH"/>
    <property type="match status" value="1"/>
</dbReference>
<dbReference type="GO" id="GO:0000105">
    <property type="term" value="P:L-histidine biosynthetic process"/>
    <property type="evidence" value="ECO:0007669"/>
    <property type="project" value="UniProtKB-KW"/>
</dbReference>
<keyword evidence="4 12" id="KW-0028">Amino-acid biosynthesis</keyword>
<dbReference type="CDD" id="cd01080">
    <property type="entry name" value="NAD_bind_m-THF_DH_Cyclohyd"/>
    <property type="match status" value="1"/>
</dbReference>
<evidence type="ECO:0000256" key="1">
    <source>
        <dbReference type="ARBA" id="ARBA00004777"/>
    </source>
</evidence>
<dbReference type="PROSITE" id="PS00767">
    <property type="entry name" value="THF_DHG_CYH_2"/>
    <property type="match status" value="1"/>
</dbReference>
<dbReference type="FunFam" id="3.40.50.720:FF:000189">
    <property type="entry name" value="Bifunctional protein FolD"/>
    <property type="match status" value="1"/>
</dbReference>
<keyword evidence="5 12" id="KW-0658">Purine biosynthesis</keyword>
<evidence type="ECO:0000256" key="5">
    <source>
        <dbReference type="ARBA" id="ARBA00022755"/>
    </source>
</evidence>
<dbReference type="Pfam" id="PF02882">
    <property type="entry name" value="THF_DHG_CYH_C"/>
    <property type="match status" value="1"/>
</dbReference>
<evidence type="ECO:0000256" key="3">
    <source>
        <dbReference type="ARBA" id="ARBA00022563"/>
    </source>
</evidence>
<dbReference type="GO" id="GO:0005829">
    <property type="term" value="C:cytosol"/>
    <property type="evidence" value="ECO:0007669"/>
    <property type="project" value="TreeGrafter"/>
</dbReference>
<keyword evidence="8 12" id="KW-0560">Oxidoreductase</keyword>
<dbReference type="GO" id="GO:0004488">
    <property type="term" value="F:methylenetetrahydrofolate dehydrogenase (NADP+) activity"/>
    <property type="evidence" value="ECO:0007669"/>
    <property type="project" value="UniProtKB-UniRule"/>
</dbReference>
<dbReference type="Pfam" id="PF00763">
    <property type="entry name" value="THF_DHG_CYH"/>
    <property type="match status" value="1"/>
</dbReference>
<evidence type="ECO:0000256" key="4">
    <source>
        <dbReference type="ARBA" id="ARBA00022605"/>
    </source>
</evidence>
<dbReference type="PANTHER" id="PTHR48099:SF5">
    <property type="entry name" value="C-1-TETRAHYDROFOLATE SYNTHASE, CYTOPLASMIC"/>
    <property type="match status" value="1"/>
</dbReference>
<evidence type="ECO:0000259" key="14">
    <source>
        <dbReference type="Pfam" id="PF02882"/>
    </source>
</evidence>
<dbReference type="InterPro" id="IPR020631">
    <property type="entry name" value="THF_DH/CycHdrlase_NAD-bd_dom"/>
</dbReference>
<keyword evidence="3 12" id="KW-0554">One-carbon metabolism</keyword>
<comment type="subunit">
    <text evidence="2 12">Homodimer.</text>
</comment>
<dbReference type="GO" id="GO:0006164">
    <property type="term" value="P:purine nucleotide biosynthetic process"/>
    <property type="evidence" value="ECO:0007669"/>
    <property type="project" value="UniProtKB-KW"/>
</dbReference>
<keyword evidence="10 12" id="KW-0486">Methionine biosynthesis</keyword>
<dbReference type="InterPro" id="IPR020867">
    <property type="entry name" value="THF_DH/CycHdrlase_CS"/>
</dbReference>
<proteinExistence type="inferred from homology"/>
<evidence type="ECO:0000313" key="16">
    <source>
        <dbReference type="Proteomes" id="UP000240971"/>
    </source>
</evidence>
<dbReference type="GO" id="GO:0035999">
    <property type="term" value="P:tetrahydrofolate interconversion"/>
    <property type="evidence" value="ECO:0007669"/>
    <property type="project" value="UniProtKB-UniRule"/>
</dbReference>
<feature type="domain" description="Tetrahydrofolate dehydrogenase/cyclohydrolase NAD(P)-binding" evidence="14">
    <location>
        <begin position="160"/>
        <end position="308"/>
    </location>
</feature>
<dbReference type="PANTHER" id="PTHR48099">
    <property type="entry name" value="C-1-TETRAHYDROFOLATE SYNTHASE, CYTOPLASMIC-RELATED"/>
    <property type="match status" value="1"/>
</dbReference>
<dbReference type="EMBL" id="PYAW01000001">
    <property type="protein sequence ID" value="PSL50161.1"/>
    <property type="molecule type" value="Genomic_DNA"/>
</dbReference>
<dbReference type="GO" id="GO:0004477">
    <property type="term" value="F:methenyltetrahydrofolate cyclohydrolase activity"/>
    <property type="evidence" value="ECO:0007669"/>
    <property type="project" value="UniProtKB-UniRule"/>
</dbReference>
<dbReference type="Gene3D" id="3.40.50.720">
    <property type="entry name" value="NAD(P)-binding Rossmann-like Domain"/>
    <property type="match status" value="1"/>
</dbReference>
<dbReference type="FunFam" id="3.40.50.10860:FF:000005">
    <property type="entry name" value="C-1-tetrahydrofolate synthase, cytoplasmic, putative"/>
    <property type="match status" value="1"/>
</dbReference>
<name>A0A2P8HVA5_CHINA</name>
<dbReference type="NCBIfam" id="NF010783">
    <property type="entry name" value="PRK14186.1"/>
    <property type="match status" value="1"/>
</dbReference>
<dbReference type="EC" id="3.5.4.9" evidence="12"/>
<keyword evidence="7 12" id="KW-0521">NADP</keyword>
<dbReference type="UniPathway" id="UPA00193"/>
<dbReference type="EC" id="1.5.1.5" evidence="12"/>
<evidence type="ECO:0000256" key="8">
    <source>
        <dbReference type="ARBA" id="ARBA00023002"/>
    </source>
</evidence>
<evidence type="ECO:0000256" key="7">
    <source>
        <dbReference type="ARBA" id="ARBA00022857"/>
    </source>
</evidence>
<comment type="function">
    <text evidence="12">Catalyzes the oxidation of 5,10-methylenetetrahydrofolate to 5,10-methenyltetrahydrofolate and then the hydrolysis of 5,10-methenyltetrahydrofolate to 10-formyltetrahydrofolate.</text>
</comment>
<evidence type="ECO:0000256" key="11">
    <source>
        <dbReference type="ARBA" id="ARBA00023268"/>
    </source>
</evidence>
<organism evidence="15 16">
    <name type="scientific">Chitinophaga niastensis</name>
    <dbReference type="NCBI Taxonomy" id="536980"/>
    <lineage>
        <taxon>Bacteria</taxon>
        <taxon>Pseudomonadati</taxon>
        <taxon>Bacteroidota</taxon>
        <taxon>Chitinophagia</taxon>
        <taxon>Chitinophagales</taxon>
        <taxon>Chitinophagaceae</taxon>
        <taxon>Chitinophaga</taxon>
    </lineage>
</organism>
<protein>
    <recommendedName>
        <fullName evidence="12">Bifunctional protein FolD</fullName>
    </recommendedName>
    <domain>
        <recommendedName>
            <fullName evidence="12">Methylenetetrahydrofolate dehydrogenase</fullName>
            <ecNumber evidence="12">1.5.1.5</ecNumber>
        </recommendedName>
    </domain>
    <domain>
        <recommendedName>
            <fullName evidence="12">Methenyltetrahydrofolate cyclohydrolase</fullName>
            <ecNumber evidence="12">3.5.4.9</ecNumber>
        </recommendedName>
    </domain>
</protein>
<evidence type="ECO:0000256" key="6">
    <source>
        <dbReference type="ARBA" id="ARBA00022801"/>
    </source>
</evidence>
<evidence type="ECO:0000259" key="13">
    <source>
        <dbReference type="Pfam" id="PF00763"/>
    </source>
</evidence>
<comment type="caution">
    <text evidence="12">Lacks conserved residue(s) required for the propagation of feature annotation.</text>
</comment>
<evidence type="ECO:0000256" key="2">
    <source>
        <dbReference type="ARBA" id="ARBA00011738"/>
    </source>
</evidence>
<evidence type="ECO:0000256" key="12">
    <source>
        <dbReference type="HAMAP-Rule" id="MF_01576"/>
    </source>
</evidence>
<feature type="binding site" evidence="12">
    <location>
        <begin position="186"/>
        <end position="188"/>
    </location>
    <ligand>
        <name>NADP(+)</name>
        <dbReference type="ChEBI" id="CHEBI:58349"/>
    </ligand>
</feature>
<comment type="catalytic activity">
    <reaction evidence="12">
        <text>(6R)-5,10-methylene-5,6,7,8-tetrahydrofolate + NADP(+) = (6R)-5,10-methenyltetrahydrofolate + NADPH</text>
        <dbReference type="Rhea" id="RHEA:22812"/>
        <dbReference type="ChEBI" id="CHEBI:15636"/>
        <dbReference type="ChEBI" id="CHEBI:57455"/>
        <dbReference type="ChEBI" id="CHEBI:57783"/>
        <dbReference type="ChEBI" id="CHEBI:58349"/>
        <dbReference type="EC" id="1.5.1.5"/>
    </reaction>
</comment>
<comment type="similarity">
    <text evidence="12">Belongs to the tetrahydrofolate dehydrogenase/cyclohydrolase family.</text>
</comment>
<dbReference type="InterPro" id="IPR036291">
    <property type="entry name" value="NAD(P)-bd_dom_sf"/>
</dbReference>
<feature type="binding site" evidence="12">
    <location>
        <position position="256"/>
    </location>
    <ligand>
        <name>NADP(+)</name>
        <dbReference type="ChEBI" id="CHEBI:58349"/>
    </ligand>
</feature>
<feature type="domain" description="Tetrahydrofolate dehydrogenase/cyclohydrolase catalytic" evidence="13">
    <location>
        <begin position="26"/>
        <end position="141"/>
    </location>
</feature>
<comment type="caution">
    <text evidence="15">The sequence shown here is derived from an EMBL/GenBank/DDBJ whole genome shotgun (WGS) entry which is preliminary data.</text>
</comment>
<dbReference type="InterPro" id="IPR000672">
    <property type="entry name" value="THF_DH/CycHdrlase"/>
</dbReference>
<comment type="pathway">
    <text evidence="1 12">One-carbon metabolism; tetrahydrofolate interconversion.</text>
</comment>
<dbReference type="SUPFAM" id="SSF53223">
    <property type="entry name" value="Aminoacid dehydrogenase-like, N-terminal domain"/>
    <property type="match status" value="1"/>
</dbReference>
<dbReference type="Gene3D" id="3.40.50.10860">
    <property type="entry name" value="Leucine Dehydrogenase, chain A, domain 1"/>
    <property type="match status" value="1"/>
</dbReference>
<reference evidence="15 16" key="1">
    <citation type="submission" date="2018-03" db="EMBL/GenBank/DDBJ databases">
        <title>Genomic Encyclopedia of Archaeal and Bacterial Type Strains, Phase II (KMG-II): from individual species to whole genera.</title>
        <authorList>
            <person name="Goeker M."/>
        </authorList>
    </citation>
    <scope>NUCLEOTIDE SEQUENCE [LARGE SCALE GENOMIC DNA]</scope>
    <source>
        <strain evidence="15 16">DSM 24859</strain>
    </source>
</reference>
<accession>A0A2P8HVA5</accession>
<dbReference type="SUPFAM" id="SSF51735">
    <property type="entry name" value="NAD(P)-binding Rossmann-fold domains"/>
    <property type="match status" value="1"/>
</dbReference>
<dbReference type="PRINTS" id="PR00085">
    <property type="entry name" value="THFDHDRGNASE"/>
</dbReference>
<evidence type="ECO:0000256" key="10">
    <source>
        <dbReference type="ARBA" id="ARBA00023167"/>
    </source>
</evidence>
<evidence type="ECO:0000256" key="9">
    <source>
        <dbReference type="ARBA" id="ARBA00023102"/>
    </source>
</evidence>